<comment type="similarity">
    <text evidence="1">Belongs to the amidase family.</text>
</comment>
<name>A0ABR3YUQ2_9PEZI</name>
<comment type="caution">
    <text evidence="3">The sequence shown here is derived from an EMBL/GenBank/DDBJ whole genome shotgun (WGS) entry which is preliminary data.</text>
</comment>
<evidence type="ECO:0000313" key="4">
    <source>
        <dbReference type="Proteomes" id="UP001583186"/>
    </source>
</evidence>
<dbReference type="Proteomes" id="UP001583186">
    <property type="component" value="Unassembled WGS sequence"/>
</dbReference>
<organism evidence="3 4">
    <name type="scientific">Sporothrix stenoceras</name>
    <dbReference type="NCBI Taxonomy" id="5173"/>
    <lineage>
        <taxon>Eukaryota</taxon>
        <taxon>Fungi</taxon>
        <taxon>Dikarya</taxon>
        <taxon>Ascomycota</taxon>
        <taxon>Pezizomycotina</taxon>
        <taxon>Sordariomycetes</taxon>
        <taxon>Sordariomycetidae</taxon>
        <taxon>Ophiostomatales</taxon>
        <taxon>Ophiostomataceae</taxon>
        <taxon>Sporothrix</taxon>
    </lineage>
</organism>
<dbReference type="SUPFAM" id="SSF75304">
    <property type="entry name" value="Amidase signature (AS) enzymes"/>
    <property type="match status" value="1"/>
</dbReference>
<evidence type="ECO:0000259" key="2">
    <source>
        <dbReference type="Pfam" id="PF01425"/>
    </source>
</evidence>
<dbReference type="PROSITE" id="PS00571">
    <property type="entry name" value="AMIDASES"/>
    <property type="match status" value="1"/>
</dbReference>
<dbReference type="Pfam" id="PF01425">
    <property type="entry name" value="Amidase"/>
    <property type="match status" value="1"/>
</dbReference>
<dbReference type="InterPro" id="IPR023631">
    <property type="entry name" value="Amidase_dom"/>
</dbReference>
<dbReference type="Gene3D" id="3.90.1300.10">
    <property type="entry name" value="Amidase signature (AS) domain"/>
    <property type="match status" value="1"/>
</dbReference>
<dbReference type="PANTHER" id="PTHR11895:SF170">
    <property type="entry name" value="AMIDASE"/>
    <property type="match status" value="1"/>
</dbReference>
<gene>
    <name evidence="3" type="ORF">Sste5346_007889</name>
</gene>
<dbReference type="EMBL" id="JAWCUI010000056">
    <property type="protein sequence ID" value="KAL1891064.1"/>
    <property type="molecule type" value="Genomic_DNA"/>
</dbReference>
<dbReference type="InterPro" id="IPR036928">
    <property type="entry name" value="AS_sf"/>
</dbReference>
<evidence type="ECO:0000313" key="3">
    <source>
        <dbReference type="EMBL" id="KAL1891064.1"/>
    </source>
</evidence>
<dbReference type="InterPro" id="IPR000120">
    <property type="entry name" value="Amidase"/>
</dbReference>
<protein>
    <recommendedName>
        <fullName evidence="2">Amidase domain-containing protein</fullName>
    </recommendedName>
</protein>
<reference evidence="3 4" key="1">
    <citation type="journal article" date="2024" name="IMA Fungus">
        <title>IMA Genome - F19 : A genome assembly and annotation guide to empower mycologists, including annotated draft genome sequences of Ceratocystis pirilliformis, Diaporthe australafricana, Fusarium ophioides, Paecilomyces lecythidis, and Sporothrix stenoceras.</title>
        <authorList>
            <person name="Aylward J."/>
            <person name="Wilson A.M."/>
            <person name="Visagie C.M."/>
            <person name="Spraker J."/>
            <person name="Barnes I."/>
            <person name="Buitendag C."/>
            <person name="Ceriani C."/>
            <person name="Del Mar Angel L."/>
            <person name="du Plessis D."/>
            <person name="Fuchs T."/>
            <person name="Gasser K."/>
            <person name="Kramer D."/>
            <person name="Li W."/>
            <person name="Munsamy K."/>
            <person name="Piso A."/>
            <person name="Price J.L."/>
            <person name="Sonnekus B."/>
            <person name="Thomas C."/>
            <person name="van der Nest A."/>
            <person name="van Dijk A."/>
            <person name="van Heerden A."/>
            <person name="van Vuuren N."/>
            <person name="Yilmaz N."/>
            <person name="Duong T.A."/>
            <person name="van der Merwe N.A."/>
            <person name="Wingfield M.J."/>
            <person name="Wingfield B.D."/>
        </authorList>
    </citation>
    <scope>NUCLEOTIDE SEQUENCE [LARGE SCALE GENOMIC DNA]</scope>
    <source>
        <strain evidence="3 4">CMW 5346</strain>
    </source>
</reference>
<accession>A0ABR3YUQ2</accession>
<dbReference type="InterPro" id="IPR020556">
    <property type="entry name" value="Amidase_CS"/>
</dbReference>
<sequence length="532" mass="56147">MPVTQEDVLRVAREVGFDVPTSELAAYTELLQKAEAAFETVAALDDYQPTPDLDAAPRKDVHRPSPEQNPLNAWAWRCNCEHASPSTTLLKGKSVCFKDNIAMAGMPCLVGTDSFSDWTPSMDATVVTRVLENGGMVAGKAVCENLSRGAVSCTSATGPVHNPYARGYNAGGSSSGTAALVGSGAVDMGLGCDQGGSIRIPAAMCGLYGFKATTGLVPYTGIASNDASVDYVGPITTTCTDCATLLQAVAGVDNLDDRQGPGTPFPSDVPAYKDLLKYPSPGDLPLSGLRIGVLLEGTNAPNMDPSLLVSFQQAVEGFKKLGAMVVDVSVPLHTRGRTIYSVLSKMGNHMGMRGQATGRRQVILTDLFEKKGKTNPYDPKSVAAMGVVSKEGLLAGALGWEQYPLAYYKAVNLMRQLSDKYDEVFETVDLIVMPTTLKPSTPLPGTTVADVAAVSPLAQIAAAGGLMENTSPFNGTGHPALAIPIGFVPATDDPTIQLPASLQIVGKFFDEARILQVAYAWETAYDWKTIKV</sequence>
<evidence type="ECO:0000256" key="1">
    <source>
        <dbReference type="ARBA" id="ARBA00009199"/>
    </source>
</evidence>
<proteinExistence type="inferred from homology"/>
<feature type="domain" description="Amidase" evidence="2">
    <location>
        <begin position="83"/>
        <end position="515"/>
    </location>
</feature>
<keyword evidence="4" id="KW-1185">Reference proteome</keyword>
<dbReference type="PANTHER" id="PTHR11895">
    <property type="entry name" value="TRANSAMIDASE"/>
    <property type="match status" value="1"/>
</dbReference>